<dbReference type="OrthoDB" id="9804792at2"/>
<dbReference type="SUPFAM" id="SSF57863">
    <property type="entry name" value="ArfGap/RecO-like zinc finger"/>
    <property type="match status" value="1"/>
</dbReference>
<comment type="caution">
    <text evidence="10">The sequence shown here is derived from an EMBL/GenBank/DDBJ whole genome shotgun (WGS) entry which is preliminary data.</text>
</comment>
<dbReference type="Proteomes" id="UP000288012">
    <property type="component" value="Unassembled WGS sequence"/>
</dbReference>
<dbReference type="Pfam" id="PF02565">
    <property type="entry name" value="RecO_C"/>
    <property type="match status" value="1"/>
</dbReference>
<evidence type="ECO:0000256" key="8">
    <source>
        <dbReference type="HAMAP-Rule" id="MF_00201"/>
    </source>
</evidence>
<keyword evidence="11" id="KW-1185">Reference proteome</keyword>
<dbReference type="GO" id="GO:0006310">
    <property type="term" value="P:DNA recombination"/>
    <property type="evidence" value="ECO:0007669"/>
    <property type="project" value="UniProtKB-UniRule"/>
</dbReference>
<dbReference type="InterPro" id="IPR012340">
    <property type="entry name" value="NA-bd_OB-fold"/>
</dbReference>
<evidence type="ECO:0000259" key="9">
    <source>
        <dbReference type="Pfam" id="PF11967"/>
    </source>
</evidence>
<dbReference type="InterPro" id="IPR003717">
    <property type="entry name" value="RecO"/>
</dbReference>
<keyword evidence="4 8" id="KW-0227">DNA damage</keyword>
<dbReference type="PANTHER" id="PTHR33991:SF1">
    <property type="entry name" value="DNA REPAIR PROTEIN RECO"/>
    <property type="match status" value="1"/>
</dbReference>
<evidence type="ECO:0000256" key="5">
    <source>
        <dbReference type="ARBA" id="ARBA00023172"/>
    </source>
</evidence>
<dbReference type="InterPro" id="IPR037278">
    <property type="entry name" value="ARFGAP/RecO"/>
</dbReference>
<dbReference type="GO" id="GO:0043590">
    <property type="term" value="C:bacterial nucleoid"/>
    <property type="evidence" value="ECO:0007669"/>
    <property type="project" value="TreeGrafter"/>
</dbReference>
<name>A0A433JKQ4_9GAMM</name>
<evidence type="ECO:0000256" key="3">
    <source>
        <dbReference type="ARBA" id="ARBA00021310"/>
    </source>
</evidence>
<evidence type="ECO:0000313" key="10">
    <source>
        <dbReference type="EMBL" id="RUQ89437.1"/>
    </source>
</evidence>
<comment type="similarity">
    <text evidence="2 8">Belongs to the RecO family.</text>
</comment>
<evidence type="ECO:0000313" key="11">
    <source>
        <dbReference type="Proteomes" id="UP000288012"/>
    </source>
</evidence>
<dbReference type="InterPro" id="IPR042242">
    <property type="entry name" value="RecO_C"/>
</dbReference>
<evidence type="ECO:0000256" key="6">
    <source>
        <dbReference type="ARBA" id="ARBA00023204"/>
    </source>
</evidence>
<dbReference type="SUPFAM" id="SSF50249">
    <property type="entry name" value="Nucleic acid-binding proteins"/>
    <property type="match status" value="1"/>
</dbReference>
<keyword evidence="6 8" id="KW-0234">DNA repair</keyword>
<evidence type="ECO:0000256" key="1">
    <source>
        <dbReference type="ARBA" id="ARBA00003065"/>
    </source>
</evidence>
<dbReference type="NCBIfam" id="TIGR00613">
    <property type="entry name" value="reco"/>
    <property type="match status" value="1"/>
</dbReference>
<feature type="domain" description="DNA replication/recombination mediator RecO N-terminal" evidence="9">
    <location>
        <begin position="9"/>
        <end position="72"/>
    </location>
</feature>
<accession>A0A433JKQ4</accession>
<dbReference type="Gene3D" id="1.20.1440.120">
    <property type="entry name" value="Recombination protein O, C-terminal domain"/>
    <property type="match status" value="1"/>
</dbReference>
<reference evidence="10 11" key="1">
    <citation type="submission" date="2018-12" db="EMBL/GenBank/DDBJ databases">
        <title>Legionella sp,whole genome shotgun sequence.</title>
        <authorList>
            <person name="Wu H."/>
        </authorList>
    </citation>
    <scope>NUCLEOTIDE SEQUENCE [LARGE SCALE GENOMIC DNA]</scope>
    <source>
        <strain evidence="11">km714</strain>
    </source>
</reference>
<sequence>MITSALPTWILHKRWVRDTSVQITFLTEEEGLLQALYRGGRSLKKKPLIQEFMPLWVSLNKRGEHVYVQQLEASAPSLQLKGHALFAALYTNELLCLLLHPSSELNRELFALYTSTLYALAKASQRLQIEAILRCFEWKFLSLSGYQVSLEHDNAMRPIVADKRYNFLAGSGFFAEKEGISGEHILAFAQNKFNDAATLKSIKWFMRQAIDYALDGKPLRTRKLYLNSPS</sequence>
<evidence type="ECO:0000256" key="7">
    <source>
        <dbReference type="ARBA" id="ARBA00033409"/>
    </source>
</evidence>
<proteinExistence type="inferred from homology"/>
<gene>
    <name evidence="8 10" type="primary">recO</name>
    <name evidence="10" type="ORF">EKM59_03290</name>
</gene>
<dbReference type="AlphaFoldDB" id="A0A433JKQ4"/>
<protein>
    <recommendedName>
        <fullName evidence="3 8">DNA repair protein RecO</fullName>
    </recommendedName>
    <alternativeName>
        <fullName evidence="7 8">Recombination protein O</fullName>
    </alternativeName>
</protein>
<evidence type="ECO:0000256" key="2">
    <source>
        <dbReference type="ARBA" id="ARBA00007452"/>
    </source>
</evidence>
<dbReference type="EMBL" id="RZGR01000007">
    <property type="protein sequence ID" value="RUQ89437.1"/>
    <property type="molecule type" value="Genomic_DNA"/>
</dbReference>
<dbReference type="GO" id="GO:0006302">
    <property type="term" value="P:double-strand break repair"/>
    <property type="evidence" value="ECO:0007669"/>
    <property type="project" value="TreeGrafter"/>
</dbReference>
<dbReference type="HAMAP" id="MF_00201">
    <property type="entry name" value="RecO"/>
    <property type="match status" value="1"/>
</dbReference>
<dbReference type="InterPro" id="IPR022572">
    <property type="entry name" value="DNA_rep/recomb_RecO_N"/>
</dbReference>
<keyword evidence="5 8" id="KW-0233">DNA recombination</keyword>
<dbReference type="RefSeq" id="WP_127033211.1">
    <property type="nucleotide sequence ID" value="NZ_RZGR01000007.1"/>
</dbReference>
<dbReference type="PANTHER" id="PTHR33991">
    <property type="entry name" value="DNA REPAIR PROTEIN RECO"/>
    <property type="match status" value="1"/>
</dbReference>
<organism evidence="10 11">
    <name type="scientific">Legionella septentrionalis</name>
    <dbReference type="NCBI Taxonomy" id="2498109"/>
    <lineage>
        <taxon>Bacteria</taxon>
        <taxon>Pseudomonadati</taxon>
        <taxon>Pseudomonadota</taxon>
        <taxon>Gammaproteobacteria</taxon>
        <taxon>Legionellales</taxon>
        <taxon>Legionellaceae</taxon>
        <taxon>Legionella</taxon>
    </lineage>
</organism>
<comment type="function">
    <text evidence="1 8">Involved in DNA repair and RecF pathway recombination.</text>
</comment>
<evidence type="ECO:0000256" key="4">
    <source>
        <dbReference type="ARBA" id="ARBA00022763"/>
    </source>
</evidence>
<dbReference type="Gene3D" id="2.40.50.140">
    <property type="entry name" value="Nucleic acid-binding proteins"/>
    <property type="match status" value="1"/>
</dbReference>
<dbReference type="Pfam" id="PF11967">
    <property type="entry name" value="RecO_N"/>
    <property type="match status" value="1"/>
</dbReference>